<reference evidence="3 4" key="1">
    <citation type="submission" date="2024-09" db="EMBL/GenBank/DDBJ databases">
        <title>Chromosome-scale assembly of Riccia fluitans.</title>
        <authorList>
            <person name="Paukszto L."/>
            <person name="Sawicki J."/>
            <person name="Karawczyk K."/>
            <person name="Piernik-Szablinska J."/>
            <person name="Szczecinska M."/>
            <person name="Mazdziarz M."/>
        </authorList>
    </citation>
    <scope>NUCLEOTIDE SEQUENCE [LARGE SCALE GENOMIC DNA]</scope>
    <source>
        <strain evidence="3">Rf_01</strain>
        <tissue evidence="3">Aerial parts of the thallus</tissue>
    </source>
</reference>
<dbReference type="PROSITE" id="PS50966">
    <property type="entry name" value="ZF_SWIM"/>
    <property type="match status" value="1"/>
</dbReference>
<keyword evidence="1" id="KW-0479">Metal-binding</keyword>
<dbReference type="EMBL" id="JBHFFA010000007">
    <property type="protein sequence ID" value="KAL2612107.1"/>
    <property type="molecule type" value="Genomic_DNA"/>
</dbReference>
<evidence type="ECO:0000259" key="2">
    <source>
        <dbReference type="PROSITE" id="PS50966"/>
    </source>
</evidence>
<dbReference type="GO" id="GO:0008270">
    <property type="term" value="F:zinc ion binding"/>
    <property type="evidence" value="ECO:0007669"/>
    <property type="project" value="UniProtKB-KW"/>
</dbReference>
<sequence length="310" mass="35466">MQKSKTRFEKLLTELQNWHPEAATYIREIDPSRYATYAVMYPRFGHTTSNIVEVANSAILKFRGLAPFRLVVDLRRYIMLVREKWQSCAKLLQGRLTPFAENKWMKNEELSGSYRVWASSEHEALVAANSGNKEYVVRLQPKMECSCIELQDQLFPCPHLVVFDREKQKDSEVRVNQVWSVDTLTAGYAVSIPAFVSQDLMMILCCGRPPQAVIRGRQRVRRIPSCGGQVNRGDHTYAEFPIEESLKTVTVDVPVGGIQSVPIEQSYLDIQYYPPEVPVPCVVPARLNEQQEPYSAYDEGTDEELVSEVW</sequence>
<gene>
    <name evidence="3" type="ORF">R1flu_023799</name>
</gene>
<evidence type="ECO:0000313" key="3">
    <source>
        <dbReference type="EMBL" id="KAL2612107.1"/>
    </source>
</evidence>
<name>A0ABD1XT28_9MARC</name>
<accession>A0ABD1XT28</accession>
<evidence type="ECO:0000256" key="1">
    <source>
        <dbReference type="PROSITE-ProRule" id="PRU00325"/>
    </source>
</evidence>
<keyword evidence="4" id="KW-1185">Reference proteome</keyword>
<dbReference type="Proteomes" id="UP001605036">
    <property type="component" value="Unassembled WGS sequence"/>
</dbReference>
<evidence type="ECO:0000313" key="4">
    <source>
        <dbReference type="Proteomes" id="UP001605036"/>
    </source>
</evidence>
<keyword evidence="1" id="KW-0863">Zinc-finger</keyword>
<dbReference type="InterPro" id="IPR007527">
    <property type="entry name" value="Znf_SWIM"/>
</dbReference>
<feature type="domain" description="SWIM-type" evidence="2">
    <location>
        <begin position="135"/>
        <end position="168"/>
    </location>
</feature>
<comment type="caution">
    <text evidence="3">The sequence shown here is derived from an EMBL/GenBank/DDBJ whole genome shotgun (WGS) entry which is preliminary data.</text>
</comment>
<dbReference type="AlphaFoldDB" id="A0ABD1XT28"/>
<protein>
    <recommendedName>
        <fullName evidence="2">SWIM-type domain-containing protein</fullName>
    </recommendedName>
</protein>
<organism evidence="3 4">
    <name type="scientific">Riccia fluitans</name>
    <dbReference type="NCBI Taxonomy" id="41844"/>
    <lineage>
        <taxon>Eukaryota</taxon>
        <taxon>Viridiplantae</taxon>
        <taxon>Streptophyta</taxon>
        <taxon>Embryophyta</taxon>
        <taxon>Marchantiophyta</taxon>
        <taxon>Marchantiopsida</taxon>
        <taxon>Marchantiidae</taxon>
        <taxon>Marchantiales</taxon>
        <taxon>Ricciaceae</taxon>
        <taxon>Riccia</taxon>
    </lineage>
</organism>
<proteinExistence type="predicted"/>
<keyword evidence="1" id="KW-0862">Zinc</keyword>